<evidence type="ECO:0000313" key="2">
    <source>
        <dbReference type="EMBL" id="CAI9769725.1"/>
    </source>
</evidence>
<name>A0AAD1ZM42_9LAMI</name>
<comment type="similarity">
    <text evidence="1">Belongs to the UDP-glycosyltransferase family.</text>
</comment>
<dbReference type="EMBL" id="OU503045">
    <property type="protein sequence ID" value="CAI9769725.1"/>
    <property type="molecule type" value="Genomic_DNA"/>
</dbReference>
<dbReference type="GO" id="GO:0035251">
    <property type="term" value="F:UDP-glucosyltransferase activity"/>
    <property type="evidence" value="ECO:0007669"/>
    <property type="project" value="InterPro"/>
</dbReference>
<gene>
    <name evidence="2" type="ORF">FPE_LOCUS16565</name>
</gene>
<reference evidence="2" key="1">
    <citation type="submission" date="2023-05" db="EMBL/GenBank/DDBJ databases">
        <authorList>
            <person name="Huff M."/>
        </authorList>
    </citation>
    <scope>NUCLEOTIDE SEQUENCE</scope>
</reference>
<dbReference type="AlphaFoldDB" id="A0AAD1ZM42"/>
<evidence type="ECO:0000256" key="1">
    <source>
        <dbReference type="ARBA" id="ARBA00009995"/>
    </source>
</evidence>
<organism evidence="2 3">
    <name type="scientific">Fraxinus pennsylvanica</name>
    <dbReference type="NCBI Taxonomy" id="56036"/>
    <lineage>
        <taxon>Eukaryota</taxon>
        <taxon>Viridiplantae</taxon>
        <taxon>Streptophyta</taxon>
        <taxon>Embryophyta</taxon>
        <taxon>Tracheophyta</taxon>
        <taxon>Spermatophyta</taxon>
        <taxon>Magnoliopsida</taxon>
        <taxon>eudicotyledons</taxon>
        <taxon>Gunneridae</taxon>
        <taxon>Pentapetalae</taxon>
        <taxon>asterids</taxon>
        <taxon>lamiids</taxon>
        <taxon>Lamiales</taxon>
        <taxon>Oleaceae</taxon>
        <taxon>Oleeae</taxon>
        <taxon>Fraxinus</taxon>
    </lineage>
</organism>
<evidence type="ECO:0000313" key="3">
    <source>
        <dbReference type="Proteomes" id="UP000834106"/>
    </source>
</evidence>
<accession>A0AAD1ZM42</accession>
<dbReference type="Proteomes" id="UP000834106">
    <property type="component" value="Chromosome 10"/>
</dbReference>
<sequence length="107" mass="11672">MTGIPFFIALSKPAGANSIEEALLEGFEERVKGRGVVYGSWVQQTQFPGYLSIGCFVSHCSFGSMWESLLSDNQIVLMPRLADQILNTRLLAVEVGPTTTMDGLFPS</sequence>
<dbReference type="PANTHER" id="PTHR48049:SF91">
    <property type="entry name" value="UDP-GLYCOSYLTRANSFERASE 79B7-RELATED"/>
    <property type="match status" value="1"/>
</dbReference>
<dbReference type="InterPro" id="IPR050481">
    <property type="entry name" value="UDP-glycosyltransf_plant"/>
</dbReference>
<dbReference type="SUPFAM" id="SSF53756">
    <property type="entry name" value="UDP-Glycosyltransferase/glycogen phosphorylase"/>
    <property type="match status" value="1"/>
</dbReference>
<protein>
    <submittedName>
        <fullName evidence="2">Uncharacterized protein</fullName>
    </submittedName>
</protein>
<proteinExistence type="inferred from homology"/>
<keyword evidence="3" id="KW-1185">Reference proteome</keyword>
<dbReference type="Gene3D" id="3.40.50.2000">
    <property type="entry name" value="Glycogen Phosphorylase B"/>
    <property type="match status" value="1"/>
</dbReference>
<dbReference type="PANTHER" id="PTHR48049">
    <property type="entry name" value="GLYCOSYLTRANSFERASE"/>
    <property type="match status" value="1"/>
</dbReference>